<evidence type="ECO:0000256" key="1">
    <source>
        <dbReference type="SAM" id="Coils"/>
    </source>
</evidence>
<keyword evidence="2" id="KW-0812">Transmembrane</keyword>
<dbReference type="Gene3D" id="1.25.40.10">
    <property type="entry name" value="Tetratricopeptide repeat domain"/>
    <property type="match status" value="1"/>
</dbReference>
<keyword evidence="2" id="KW-0472">Membrane</keyword>
<reference evidence="4" key="1">
    <citation type="journal article" date="2009" name="Environ. Microbiol.">
        <title>Contribution of mobile genetic elements to Desulfovibrio vulgaris genome plasticity.</title>
        <authorList>
            <person name="Walker C.B."/>
            <person name="Stolyar S."/>
            <person name="Chivian D."/>
            <person name="Pinel N."/>
            <person name="Gabster J.A."/>
            <person name="Dehal P.S."/>
            <person name="He Z."/>
            <person name="Yang Z.K."/>
            <person name="Yen H.C."/>
            <person name="Zhou J."/>
            <person name="Wall J.D."/>
            <person name="Hazen T.C."/>
            <person name="Arkin A.P."/>
            <person name="Stahl D.A."/>
        </authorList>
    </citation>
    <scope>NUCLEOTIDE SEQUENCE [LARGE SCALE GENOMIC DNA]</scope>
    <source>
        <strain evidence="4">DP4</strain>
    </source>
</reference>
<organism evidence="3 4">
    <name type="scientific">Nitratidesulfovibrio vulgaris (strain DP4)</name>
    <name type="common">Desulfovibrio vulgaris</name>
    <dbReference type="NCBI Taxonomy" id="391774"/>
    <lineage>
        <taxon>Bacteria</taxon>
        <taxon>Pseudomonadati</taxon>
        <taxon>Thermodesulfobacteriota</taxon>
        <taxon>Desulfovibrionia</taxon>
        <taxon>Desulfovibrionales</taxon>
        <taxon>Desulfovibrionaceae</taxon>
        <taxon>Nitratidesulfovibrio</taxon>
    </lineage>
</organism>
<keyword evidence="1" id="KW-0175">Coiled coil</keyword>
<name>A0A0H3A6D8_NITV4</name>
<sequence length="872" mass="99577">MPQLADLTRRLPQLKEIRMSSSGIALWLCWQGDLNPAVPQTLQDYGGMTVVAERDQALWYFFSSDVFLALARLHIWAKFNNLPVAVQVLPAKLLLGMRREVGLSLDSALTAQEVLVPQSFTVWVHGRARESAIGIPGISMERTASLQGMANAEWSGFGADPRMPYQSTLGWYAVLHPLGNPLDKKFQAGWRDFFAEIEGVLQRHRLKFILHEQFLIFSLDNLRQFRLWVRDLLHLVREIKEQRPTRYWPCVSVIVDRKGFNFNNELPRKIRVDWEQLMPDFPHMSYRNAYLLGEGFTIHDVRFSVEHTSMDDWSNVGLDEEGGNGGMLPLLVSGRLLAGTGHGCFYCGMRNHETTSCPTRNMKGNDRDTLSALQMMDFDTINAGFKGIEDALTAGVEEGFSQLAGASGAEGVLMRAIFALNSAVQLRFIPGMWLARGKDYPRGLEEQAPHDDNPVWDLYHRFAGADLIPLEKELGPVIARNPRDYRSRTLQGFIALERGDPTRALALWKEAATLCNTPLQQAWHDFLQGRLHEMQGRYPQANECYRQAVRLCPLWIDAEYRQTVCQVKMGFADQALGHVFNLIQRDPAIFNRLLVDPELERGHLQLFSALTIPWGEAEKRAAEDRQGLDRLLGEVGAWFPDEHPFTLHATERIGVLRQIADSRSFVAFQMLINGCAGIERELQARVAREGRELKERFKGYMERLTRVRDEAAWFPFPSLLIEFNRDYNKCAANLNWAIRTHFQTAESFKKAQATVETEMDRIKKLESRLKFLRIVRDATLFTLFMGRTFMWMEIGILLCILVVLPLSIYYGDKAGASWALGLASAEKWQVQKLLIMFFSLFALGLAALRTALSFEKRKDRLFREAQEKANKR</sequence>
<evidence type="ECO:0000256" key="2">
    <source>
        <dbReference type="SAM" id="Phobius"/>
    </source>
</evidence>
<keyword evidence="2" id="KW-1133">Transmembrane helix</keyword>
<gene>
    <name evidence="3" type="ordered locus">Dvul_1027</name>
</gene>
<feature type="transmembrane region" description="Helical" evidence="2">
    <location>
        <begin position="789"/>
        <end position="810"/>
    </location>
</feature>
<dbReference type="InterPro" id="IPR011990">
    <property type="entry name" value="TPR-like_helical_dom_sf"/>
</dbReference>
<evidence type="ECO:0000313" key="4">
    <source>
        <dbReference type="Proteomes" id="UP000009173"/>
    </source>
</evidence>
<dbReference type="KEGG" id="dvl:Dvul_1027"/>
<proteinExistence type="predicted"/>
<accession>A0A0H3A6D8</accession>
<dbReference type="Proteomes" id="UP000009173">
    <property type="component" value="Chromosome"/>
</dbReference>
<dbReference type="EMBL" id="CP000527">
    <property type="protein sequence ID" value="ABM28047.1"/>
    <property type="molecule type" value="Genomic_DNA"/>
</dbReference>
<evidence type="ECO:0000313" key="3">
    <source>
        <dbReference type="EMBL" id="ABM28047.1"/>
    </source>
</evidence>
<dbReference type="HOGENOM" id="CLU_326182_0_0_7"/>
<dbReference type="AlphaFoldDB" id="A0A0H3A6D8"/>
<feature type="coiled-coil region" evidence="1">
    <location>
        <begin position="748"/>
        <end position="775"/>
    </location>
</feature>
<dbReference type="SUPFAM" id="SSF48452">
    <property type="entry name" value="TPR-like"/>
    <property type="match status" value="1"/>
</dbReference>
<protein>
    <recommendedName>
        <fullName evidence="5">Tetratricopeptide TPR_2 repeat protein</fullName>
    </recommendedName>
</protein>
<evidence type="ECO:0008006" key="5">
    <source>
        <dbReference type="Google" id="ProtNLM"/>
    </source>
</evidence>
<feature type="transmembrane region" description="Helical" evidence="2">
    <location>
        <begin position="830"/>
        <end position="852"/>
    </location>
</feature>